<accession>A0A3R5Y412</accession>
<comment type="caution">
    <text evidence="3">The sequence shown here is derived from an EMBL/GenBank/DDBJ whole genome shotgun (WGS) entry which is preliminary data.</text>
</comment>
<sequence length="213" mass="24058">MNNFILLYGEVLDYPQQASIDKKGTEYYKFNIAVQRESGIIDILPIVVEEDTVAYNTLADIDEKGEVVGAQLLITGEIRTRNIKDKLDISVRAFSIKEDDNYKGITNQVVITGFVCKEVPIRETPRGLLIADLLLAVHREDGSQLSDYIPSIMWNGTATRATEKLHVGDCIEAVGRLQSREYIKDLGDRGKEPRRCYELSVNKYEAQKKEETA</sequence>
<dbReference type="EMBL" id="QRTF01000011">
    <property type="protein sequence ID" value="RGQ50599.1"/>
    <property type="molecule type" value="Genomic_DNA"/>
</dbReference>
<evidence type="ECO:0000313" key="3">
    <source>
        <dbReference type="EMBL" id="RGQ50599.1"/>
    </source>
</evidence>
<evidence type="ECO:0008006" key="5">
    <source>
        <dbReference type="Google" id="ProtNLM"/>
    </source>
</evidence>
<organism evidence="3 4">
    <name type="scientific">Roseburia inulinivorans</name>
    <dbReference type="NCBI Taxonomy" id="360807"/>
    <lineage>
        <taxon>Bacteria</taxon>
        <taxon>Bacillati</taxon>
        <taxon>Bacillota</taxon>
        <taxon>Clostridia</taxon>
        <taxon>Lachnospirales</taxon>
        <taxon>Lachnospiraceae</taxon>
        <taxon>Roseburia</taxon>
    </lineage>
</organism>
<dbReference type="Pfam" id="PF00436">
    <property type="entry name" value="SSB"/>
    <property type="match status" value="1"/>
</dbReference>
<reference evidence="3 4" key="1">
    <citation type="submission" date="2018-08" db="EMBL/GenBank/DDBJ databases">
        <title>A genome reference for cultivated species of the human gut microbiota.</title>
        <authorList>
            <person name="Zou Y."/>
            <person name="Xue W."/>
            <person name="Luo G."/>
        </authorList>
    </citation>
    <scope>NUCLEOTIDE SEQUENCE [LARGE SCALE GENOMIC DNA]</scope>
    <source>
        <strain evidence="3 4">AF28-15</strain>
    </source>
</reference>
<evidence type="ECO:0000313" key="4">
    <source>
        <dbReference type="Proteomes" id="UP000283738"/>
    </source>
</evidence>
<proteinExistence type="predicted"/>
<dbReference type="InterPro" id="IPR012340">
    <property type="entry name" value="NA-bd_OB-fold"/>
</dbReference>
<dbReference type="Proteomes" id="UP000283738">
    <property type="component" value="Unassembled WGS sequence"/>
</dbReference>
<keyword evidence="1 2" id="KW-0238">DNA-binding</keyword>
<dbReference type="AlphaFoldDB" id="A0A3R5Y412"/>
<dbReference type="Gene3D" id="2.40.50.140">
    <property type="entry name" value="Nucleic acid-binding proteins"/>
    <property type="match status" value="2"/>
</dbReference>
<name>A0A3R5Y412_9FIRM</name>
<dbReference type="GO" id="GO:0003697">
    <property type="term" value="F:single-stranded DNA binding"/>
    <property type="evidence" value="ECO:0007669"/>
    <property type="project" value="InterPro"/>
</dbReference>
<dbReference type="SUPFAM" id="SSF50249">
    <property type="entry name" value="Nucleic acid-binding proteins"/>
    <property type="match status" value="2"/>
</dbReference>
<dbReference type="RefSeq" id="WP_118109466.1">
    <property type="nucleotide sequence ID" value="NZ_QRTF01000011.1"/>
</dbReference>
<evidence type="ECO:0000256" key="1">
    <source>
        <dbReference type="ARBA" id="ARBA00023125"/>
    </source>
</evidence>
<dbReference type="InterPro" id="IPR000424">
    <property type="entry name" value="Primosome_PriB/ssb"/>
</dbReference>
<dbReference type="PROSITE" id="PS50935">
    <property type="entry name" value="SSB"/>
    <property type="match status" value="2"/>
</dbReference>
<protein>
    <recommendedName>
        <fullName evidence="5">Single-stranded DNA-binding protein</fullName>
    </recommendedName>
</protein>
<gene>
    <name evidence="3" type="ORF">DWY96_06515</name>
</gene>
<evidence type="ECO:0000256" key="2">
    <source>
        <dbReference type="PROSITE-ProRule" id="PRU00252"/>
    </source>
</evidence>